<dbReference type="EMBL" id="JH002559">
    <property type="protein sequence ID" value="EGW13474.1"/>
    <property type="molecule type" value="Genomic_DNA"/>
</dbReference>
<evidence type="ECO:0000256" key="1">
    <source>
        <dbReference type="SAM" id="MobiDB-lite"/>
    </source>
</evidence>
<proteinExistence type="predicted"/>
<evidence type="ECO:0000313" key="3">
    <source>
        <dbReference type="Proteomes" id="UP000001075"/>
    </source>
</evidence>
<organism evidence="2 3">
    <name type="scientific">Cricetulus griseus</name>
    <name type="common">Chinese hamster</name>
    <name type="synonym">Cricetulus barabensis griseus</name>
    <dbReference type="NCBI Taxonomy" id="10029"/>
    <lineage>
        <taxon>Eukaryota</taxon>
        <taxon>Metazoa</taxon>
        <taxon>Chordata</taxon>
        <taxon>Craniata</taxon>
        <taxon>Vertebrata</taxon>
        <taxon>Euteleostomi</taxon>
        <taxon>Mammalia</taxon>
        <taxon>Eutheria</taxon>
        <taxon>Euarchontoglires</taxon>
        <taxon>Glires</taxon>
        <taxon>Rodentia</taxon>
        <taxon>Myomorpha</taxon>
        <taxon>Muroidea</taxon>
        <taxon>Cricetidae</taxon>
        <taxon>Cricetinae</taxon>
        <taxon>Cricetulus</taxon>
    </lineage>
</organism>
<reference evidence="3" key="1">
    <citation type="journal article" date="2011" name="Nat. Biotechnol.">
        <title>The genomic sequence of the Chinese hamster ovary (CHO)-K1 cell line.</title>
        <authorList>
            <person name="Xu X."/>
            <person name="Nagarajan H."/>
            <person name="Lewis N.E."/>
            <person name="Pan S."/>
            <person name="Cai Z."/>
            <person name="Liu X."/>
            <person name="Chen W."/>
            <person name="Xie M."/>
            <person name="Wang W."/>
            <person name="Hammond S."/>
            <person name="Andersen M.R."/>
            <person name="Neff N."/>
            <person name="Passarelli B."/>
            <person name="Koh W."/>
            <person name="Fan H.C."/>
            <person name="Wang J."/>
            <person name="Gui Y."/>
            <person name="Lee K.H."/>
            <person name="Betenbaugh M.J."/>
            <person name="Quake S.R."/>
            <person name="Famili I."/>
            <person name="Palsson B.O."/>
            <person name="Wang J."/>
        </authorList>
    </citation>
    <scope>NUCLEOTIDE SEQUENCE [LARGE SCALE GENOMIC DNA]</scope>
    <source>
        <strain evidence="3">CHO K1 cell line</strain>
    </source>
</reference>
<evidence type="ECO:0000313" key="2">
    <source>
        <dbReference type="EMBL" id="EGW13474.1"/>
    </source>
</evidence>
<dbReference type="AlphaFoldDB" id="G3IGF8"/>
<sequence length="51" mass="5274">MIHLNLHVKRCDSIKAACSGIPTSSVCNPGQATSSASLCHSGKKKGYTGLD</sequence>
<feature type="region of interest" description="Disordered" evidence="1">
    <location>
        <begin position="30"/>
        <end position="51"/>
    </location>
</feature>
<protein>
    <submittedName>
        <fullName evidence="2">Uncharacterized protein</fullName>
    </submittedName>
</protein>
<name>G3IGF8_CRIGR</name>
<dbReference type="InParanoid" id="G3IGF8"/>
<accession>G3IGF8</accession>
<dbReference type="Proteomes" id="UP000001075">
    <property type="component" value="Unassembled WGS sequence"/>
</dbReference>
<gene>
    <name evidence="2" type="ORF">I79_022870</name>
</gene>
<feature type="compositionally biased region" description="Basic residues" evidence="1">
    <location>
        <begin position="41"/>
        <end position="51"/>
    </location>
</feature>